<dbReference type="Pfam" id="PF03965">
    <property type="entry name" value="Penicillinase_R"/>
    <property type="match status" value="1"/>
</dbReference>
<reference evidence="5" key="2">
    <citation type="submission" date="2020-09" db="EMBL/GenBank/DDBJ databases">
        <authorList>
            <person name="Sun Q."/>
            <person name="Zhou Y."/>
        </authorList>
    </citation>
    <scope>NUCLEOTIDE SEQUENCE</scope>
    <source>
        <strain evidence="5">CGMCC 1.15966</strain>
    </source>
</reference>
<name>A0A8H9FX42_9SPHI</name>
<reference evidence="5" key="1">
    <citation type="journal article" date="2014" name="Int. J. Syst. Evol. Microbiol.">
        <title>Complete genome sequence of Corynebacterium casei LMG S-19264T (=DSM 44701T), isolated from a smear-ripened cheese.</title>
        <authorList>
            <consortium name="US DOE Joint Genome Institute (JGI-PGF)"/>
            <person name="Walter F."/>
            <person name="Albersmeier A."/>
            <person name="Kalinowski J."/>
            <person name="Ruckert C."/>
        </authorList>
    </citation>
    <scope>NUCLEOTIDE SEQUENCE</scope>
    <source>
        <strain evidence="5">CGMCC 1.15966</strain>
    </source>
</reference>
<comment type="similarity">
    <text evidence="1">Belongs to the BlaI transcriptional regulatory family.</text>
</comment>
<keyword evidence="4" id="KW-0804">Transcription</keyword>
<dbReference type="SUPFAM" id="SSF46785">
    <property type="entry name" value="Winged helix' DNA-binding domain"/>
    <property type="match status" value="1"/>
</dbReference>
<dbReference type="InterPro" id="IPR005650">
    <property type="entry name" value="BlaI_family"/>
</dbReference>
<sequence>MDYTKDFVDLSTKTFVDTNNHRMKPTESEMEILQVLWDKGQSSVREVFETLDKKDVGYTTILKLMQIMHDKGMVTRDTSSKTHLYVAKLVKEEIQEKMLDKMIDSVYNGSTARLVMQALGNERASKEELDEIKAFLKKLEQN</sequence>
<dbReference type="PIRSF" id="PIRSF019455">
    <property type="entry name" value="CopR_AtkY"/>
    <property type="match status" value="1"/>
</dbReference>
<dbReference type="RefSeq" id="WP_424840987.1">
    <property type="nucleotide sequence ID" value="NZ_JBAUZW010000008.1"/>
</dbReference>
<keyword evidence="3" id="KW-0238">DNA-binding</keyword>
<dbReference type="EMBL" id="BMKM01000001">
    <property type="protein sequence ID" value="GGE13639.1"/>
    <property type="molecule type" value="Genomic_DNA"/>
</dbReference>
<evidence type="ECO:0000313" key="6">
    <source>
        <dbReference type="Proteomes" id="UP000614460"/>
    </source>
</evidence>
<dbReference type="GO" id="GO:0003677">
    <property type="term" value="F:DNA binding"/>
    <property type="evidence" value="ECO:0007669"/>
    <property type="project" value="UniProtKB-KW"/>
</dbReference>
<protein>
    <submittedName>
        <fullName evidence="5">Transcriptional regulator</fullName>
    </submittedName>
</protein>
<keyword evidence="6" id="KW-1185">Reference proteome</keyword>
<proteinExistence type="inferred from homology"/>
<comment type="caution">
    <text evidence="5">The sequence shown here is derived from an EMBL/GenBank/DDBJ whole genome shotgun (WGS) entry which is preliminary data.</text>
</comment>
<dbReference type="InterPro" id="IPR036390">
    <property type="entry name" value="WH_DNA-bd_sf"/>
</dbReference>
<keyword evidence="2" id="KW-0805">Transcription regulation</keyword>
<evidence type="ECO:0000256" key="3">
    <source>
        <dbReference type="ARBA" id="ARBA00023125"/>
    </source>
</evidence>
<dbReference type="GO" id="GO:0045892">
    <property type="term" value="P:negative regulation of DNA-templated transcription"/>
    <property type="evidence" value="ECO:0007669"/>
    <property type="project" value="InterPro"/>
</dbReference>
<dbReference type="Gene3D" id="1.10.10.10">
    <property type="entry name" value="Winged helix-like DNA-binding domain superfamily/Winged helix DNA-binding domain"/>
    <property type="match status" value="1"/>
</dbReference>
<organism evidence="5 6">
    <name type="scientific">Sphingobacterium cellulitidis</name>
    <dbReference type="NCBI Taxonomy" id="1768011"/>
    <lineage>
        <taxon>Bacteria</taxon>
        <taxon>Pseudomonadati</taxon>
        <taxon>Bacteroidota</taxon>
        <taxon>Sphingobacteriia</taxon>
        <taxon>Sphingobacteriales</taxon>
        <taxon>Sphingobacteriaceae</taxon>
        <taxon>Sphingobacterium</taxon>
    </lineage>
</organism>
<evidence type="ECO:0000256" key="4">
    <source>
        <dbReference type="ARBA" id="ARBA00023163"/>
    </source>
</evidence>
<evidence type="ECO:0000313" key="5">
    <source>
        <dbReference type="EMBL" id="GGE13639.1"/>
    </source>
</evidence>
<evidence type="ECO:0000256" key="1">
    <source>
        <dbReference type="ARBA" id="ARBA00011046"/>
    </source>
</evidence>
<accession>A0A8H9FX42</accession>
<gene>
    <name evidence="5" type="ORF">GCM10011516_09390</name>
</gene>
<dbReference type="InterPro" id="IPR036388">
    <property type="entry name" value="WH-like_DNA-bd_sf"/>
</dbReference>
<evidence type="ECO:0000256" key="2">
    <source>
        <dbReference type="ARBA" id="ARBA00023015"/>
    </source>
</evidence>
<dbReference type="Gene3D" id="1.10.4040.10">
    <property type="entry name" value="Penicillinase repressor domain"/>
    <property type="match status" value="1"/>
</dbReference>
<dbReference type="Proteomes" id="UP000614460">
    <property type="component" value="Unassembled WGS sequence"/>
</dbReference>
<dbReference type="AlphaFoldDB" id="A0A8H9FX42"/>